<dbReference type="Proteomes" id="UP000431533">
    <property type="component" value="Unassembled WGS sequence"/>
</dbReference>
<sequence>MARDVFCDINAAPEAMQSLSGATSSFFPQYSPTNLNNSSGPDNITQIARYGIRGEHFDSGGVHASGGLEMLFSDERKHKLSVPPRDNQGKAVTVGWLVDYLCEEVMKDSRKEMFVLDGHVRPGILVLINDADWELEGESSYALQPNDNILFVSTLHGG</sequence>
<evidence type="ECO:0000256" key="1">
    <source>
        <dbReference type="ARBA" id="ARBA00022490"/>
    </source>
</evidence>
<dbReference type="Gene3D" id="3.10.20.30">
    <property type="match status" value="1"/>
</dbReference>
<reference evidence="7 8" key="1">
    <citation type="submission" date="2018-05" db="EMBL/GenBank/DDBJ databases">
        <title>Genome sequencing and assembly of the regulated plant pathogen Lachnellula willkommii and related sister species for the development of diagnostic species identification markers.</title>
        <authorList>
            <person name="Giroux E."/>
            <person name="Bilodeau G."/>
        </authorList>
    </citation>
    <scope>NUCLEOTIDE SEQUENCE [LARGE SCALE GENOMIC DNA]</scope>
    <source>
        <strain evidence="7 8">CBS 185.66</strain>
    </source>
</reference>
<keyword evidence="8" id="KW-1185">Reference proteome</keyword>
<evidence type="ECO:0000256" key="4">
    <source>
        <dbReference type="ARBA" id="ARBA00022786"/>
    </source>
</evidence>
<dbReference type="EMBL" id="QGMH01000028">
    <property type="protein sequence ID" value="TVY28642.1"/>
    <property type="molecule type" value="Genomic_DNA"/>
</dbReference>
<dbReference type="SUPFAM" id="SSF54285">
    <property type="entry name" value="MoaD/ThiS"/>
    <property type="match status" value="1"/>
</dbReference>
<dbReference type="OrthoDB" id="10248987at2759"/>
<dbReference type="AlphaFoldDB" id="A0A8H8U269"/>
<dbReference type="InterPro" id="IPR015221">
    <property type="entry name" value="Urm1"/>
</dbReference>
<comment type="subcellular location">
    <subcellularLocation>
        <location evidence="5 6">Cytoplasm</location>
    </subcellularLocation>
</comment>
<organism evidence="7 8">
    <name type="scientific">Lachnellula hyalina</name>
    <dbReference type="NCBI Taxonomy" id="1316788"/>
    <lineage>
        <taxon>Eukaryota</taxon>
        <taxon>Fungi</taxon>
        <taxon>Dikarya</taxon>
        <taxon>Ascomycota</taxon>
        <taxon>Pezizomycotina</taxon>
        <taxon>Leotiomycetes</taxon>
        <taxon>Helotiales</taxon>
        <taxon>Lachnaceae</taxon>
        <taxon>Lachnellula</taxon>
    </lineage>
</organism>
<comment type="similarity">
    <text evidence="5 6">Belongs to the URM1 family.</text>
</comment>
<dbReference type="GeneID" id="41982545"/>
<comment type="function">
    <text evidence="5">Acts as a sulfur carrier required for 2-thiolation of mcm(5)S(2)U at tRNA wobble positions of cytosolic tRNA(Lys), tRNA(Glu) and tRNA(Gln). Serves as sulfur donor in tRNA 2-thiolation reaction by being thiocarboxylated (-COSH) at its C-terminus by the MOCS3 homolog UBA4. The sulfur is then transferred to tRNA to form 2-thiolation of mcm(5)S(2)U. Prior mcm(5) tRNA modification by the elongator complex is required for 2-thiolation. Also acts as a ubiquitin-like protein (UBL) that is covalently conjugated via an isopeptide bond to lysine residues of target proteins such as AHP1. The thiocarboxylated form serves as substrate for conjugation and oxidative stress specifically induces the formation of UBL-protein conjugates.</text>
</comment>
<dbReference type="UniPathway" id="UPA00988"/>
<feature type="cross-link" description="Glycyl lysine isopeptide (Gly-Lys) (interchain with K-? in acceptor proteins)" evidence="5">
    <location>
        <position position="158"/>
    </location>
</feature>
<dbReference type="InterPro" id="IPR012675">
    <property type="entry name" value="Beta-grasp_dom_sf"/>
</dbReference>
<feature type="modified residue" description="1-thioglycine" evidence="5">
    <location>
        <position position="158"/>
    </location>
</feature>
<evidence type="ECO:0000256" key="2">
    <source>
        <dbReference type="ARBA" id="ARBA00022499"/>
    </source>
</evidence>
<dbReference type="InterPro" id="IPR016155">
    <property type="entry name" value="Mopterin_synth/thiamin_S_b"/>
</dbReference>
<dbReference type="PANTHER" id="PTHR14986">
    <property type="entry name" value="RURM1 PROTEIN"/>
    <property type="match status" value="1"/>
</dbReference>
<evidence type="ECO:0000313" key="7">
    <source>
        <dbReference type="EMBL" id="TVY28642.1"/>
    </source>
</evidence>
<keyword evidence="2 5" id="KW-1017">Isopeptide bond</keyword>
<keyword evidence="1 5" id="KW-0963">Cytoplasm</keyword>
<dbReference type="GO" id="GO:0034227">
    <property type="term" value="P:tRNA thio-modification"/>
    <property type="evidence" value="ECO:0007669"/>
    <property type="project" value="UniProtKB-UniRule"/>
</dbReference>
<dbReference type="GO" id="GO:0005829">
    <property type="term" value="C:cytosol"/>
    <property type="evidence" value="ECO:0007669"/>
    <property type="project" value="UniProtKB-UniRule"/>
</dbReference>
<proteinExistence type="inferred from homology"/>
<evidence type="ECO:0000313" key="8">
    <source>
        <dbReference type="Proteomes" id="UP000431533"/>
    </source>
</evidence>
<dbReference type="HAMAP" id="MF_03048">
    <property type="entry name" value="Urm1"/>
    <property type="match status" value="1"/>
</dbReference>
<dbReference type="RefSeq" id="XP_031007430.1">
    <property type="nucleotide sequence ID" value="XM_031147324.1"/>
</dbReference>
<dbReference type="Pfam" id="PF09138">
    <property type="entry name" value="Urm1"/>
    <property type="match status" value="1"/>
</dbReference>
<comment type="pathway">
    <text evidence="5 6">tRNA modification; 5-methoxycarbonylmethyl-2-thiouridine-tRNA biosynthesis.</text>
</comment>
<evidence type="ECO:0000256" key="6">
    <source>
        <dbReference type="RuleBase" id="RU361182"/>
    </source>
</evidence>
<evidence type="ECO:0000256" key="3">
    <source>
        <dbReference type="ARBA" id="ARBA00022694"/>
    </source>
</evidence>
<protein>
    <recommendedName>
        <fullName evidence="5 6">Ubiquitin-related modifier 1</fullName>
    </recommendedName>
</protein>
<name>A0A8H8U269_9HELO</name>
<gene>
    <name evidence="7" type="primary">urm1</name>
    <name evidence="5" type="synonym">URM1</name>
    <name evidence="7" type="ORF">LHYA1_G002347</name>
</gene>
<comment type="caution">
    <text evidence="7">The sequence shown here is derived from an EMBL/GenBank/DDBJ whole genome shotgun (WGS) entry which is preliminary data.</text>
</comment>
<evidence type="ECO:0000256" key="5">
    <source>
        <dbReference type="HAMAP-Rule" id="MF_03048"/>
    </source>
</evidence>
<dbReference type="GO" id="GO:0002098">
    <property type="term" value="P:tRNA wobble uridine modification"/>
    <property type="evidence" value="ECO:0007669"/>
    <property type="project" value="UniProtKB-UniRule"/>
</dbReference>
<accession>A0A8H8U269</accession>
<comment type="PTM">
    <text evidence="5">C-terminal thiocarboxylation occurs in 2 steps, it is first acyl-adenylated (-COAMP) via the hesA/moeB/thiF part of UBA4, then thiocarboxylated (-COSH) via the rhodanese domain of UBA4.</text>
</comment>
<dbReference type="GO" id="GO:0032447">
    <property type="term" value="P:protein urmylation"/>
    <property type="evidence" value="ECO:0007669"/>
    <property type="project" value="UniProtKB-UniRule"/>
</dbReference>
<keyword evidence="4 5" id="KW-0833">Ubl conjugation pathway</keyword>
<keyword evidence="3 5" id="KW-0819">tRNA processing</keyword>
<dbReference type="CDD" id="cd01764">
    <property type="entry name" value="Ubl_Urm1"/>
    <property type="match status" value="1"/>
</dbReference>